<feature type="region of interest" description="Disordered" evidence="1">
    <location>
        <begin position="1"/>
        <end position="54"/>
    </location>
</feature>
<evidence type="ECO:0000313" key="2">
    <source>
        <dbReference type="EMBL" id="CAF4943641.1"/>
    </source>
</evidence>
<reference evidence="2" key="1">
    <citation type="submission" date="2021-02" db="EMBL/GenBank/DDBJ databases">
        <authorList>
            <person name="Nowell W R."/>
        </authorList>
    </citation>
    <scope>NUCLEOTIDE SEQUENCE</scope>
</reference>
<evidence type="ECO:0000313" key="3">
    <source>
        <dbReference type="Proteomes" id="UP000663838"/>
    </source>
</evidence>
<comment type="caution">
    <text evidence="2">The sequence shown here is derived from an EMBL/GenBank/DDBJ whole genome shotgun (WGS) entry which is preliminary data.</text>
</comment>
<dbReference type="EMBL" id="CAJOBS010011047">
    <property type="protein sequence ID" value="CAF4943641.1"/>
    <property type="molecule type" value="Genomic_DNA"/>
</dbReference>
<feature type="non-terminal residue" evidence="2">
    <location>
        <position position="81"/>
    </location>
</feature>
<feature type="compositionally biased region" description="Basic and acidic residues" evidence="1">
    <location>
        <begin position="18"/>
        <end position="34"/>
    </location>
</feature>
<name>A0A821XTM8_9BILA</name>
<organism evidence="2 3">
    <name type="scientific">Rotaria socialis</name>
    <dbReference type="NCBI Taxonomy" id="392032"/>
    <lineage>
        <taxon>Eukaryota</taxon>
        <taxon>Metazoa</taxon>
        <taxon>Spiralia</taxon>
        <taxon>Gnathifera</taxon>
        <taxon>Rotifera</taxon>
        <taxon>Eurotatoria</taxon>
        <taxon>Bdelloidea</taxon>
        <taxon>Philodinida</taxon>
        <taxon>Philodinidae</taxon>
        <taxon>Rotaria</taxon>
    </lineage>
</organism>
<protein>
    <submittedName>
        <fullName evidence="2">Uncharacterized protein</fullName>
    </submittedName>
</protein>
<sequence length="81" mass="8846">MANTGNEVSGSDSVSEILLKEQANKNDGGKKPSTHETLFSNTENPIQVHEQSQSSYRNTPAVIILQSSPTQSIDHIKTYIC</sequence>
<evidence type="ECO:0000256" key="1">
    <source>
        <dbReference type="SAM" id="MobiDB-lite"/>
    </source>
</evidence>
<gene>
    <name evidence="2" type="ORF">TOA249_LOCUS33515</name>
</gene>
<dbReference type="AlphaFoldDB" id="A0A821XTM8"/>
<accession>A0A821XTM8</accession>
<proteinExistence type="predicted"/>
<feature type="compositionally biased region" description="Polar residues" evidence="1">
    <location>
        <begin position="1"/>
        <end position="14"/>
    </location>
</feature>
<dbReference type="Proteomes" id="UP000663838">
    <property type="component" value="Unassembled WGS sequence"/>
</dbReference>
<feature type="compositionally biased region" description="Polar residues" evidence="1">
    <location>
        <begin position="35"/>
        <end position="54"/>
    </location>
</feature>